<dbReference type="EMBL" id="JBEAFC010000015">
    <property type="protein sequence ID" value="KAL1531256.1"/>
    <property type="molecule type" value="Genomic_DNA"/>
</dbReference>
<keyword evidence="4 7" id="KW-1133">Transmembrane helix</keyword>
<keyword evidence="5 7" id="KW-0472">Membrane</keyword>
<feature type="transmembrane region" description="Helical" evidence="7">
    <location>
        <begin position="63"/>
        <end position="81"/>
    </location>
</feature>
<keyword evidence="10" id="KW-1185">Reference proteome</keyword>
<evidence type="ECO:0000256" key="5">
    <source>
        <dbReference type="ARBA" id="ARBA00023136"/>
    </source>
</evidence>
<evidence type="ECO:0000256" key="4">
    <source>
        <dbReference type="ARBA" id="ARBA00022989"/>
    </source>
</evidence>
<dbReference type="PANTHER" id="PTHR23511:SF5">
    <property type="entry name" value="MAJOR FACILITATOR-TYPE TRANSPORTER HXNZ-RELATED"/>
    <property type="match status" value="1"/>
</dbReference>
<dbReference type="GO" id="GO:0016020">
    <property type="term" value="C:membrane"/>
    <property type="evidence" value="ECO:0007669"/>
    <property type="project" value="UniProtKB-SubCell"/>
</dbReference>
<dbReference type="InterPro" id="IPR036259">
    <property type="entry name" value="MFS_trans_sf"/>
</dbReference>
<feature type="transmembrane region" description="Helical" evidence="7">
    <location>
        <begin position="259"/>
        <end position="278"/>
    </location>
</feature>
<reference evidence="9 10" key="1">
    <citation type="submission" date="2024-06" db="EMBL/GenBank/DDBJ databases">
        <title>A chromosome level genome sequence of Diviner's sage (Salvia divinorum).</title>
        <authorList>
            <person name="Ford S.A."/>
            <person name="Ro D.-K."/>
            <person name="Ness R.W."/>
            <person name="Phillips M.A."/>
        </authorList>
    </citation>
    <scope>NUCLEOTIDE SEQUENCE [LARGE SCALE GENOMIC DNA]</scope>
    <source>
        <strain evidence="9">SAF-2024a</strain>
        <tissue evidence="9">Leaf</tissue>
    </source>
</reference>
<proteinExistence type="inferred from homology"/>
<dbReference type="SUPFAM" id="SSF103473">
    <property type="entry name" value="MFS general substrate transporter"/>
    <property type="match status" value="1"/>
</dbReference>
<protein>
    <submittedName>
        <fullName evidence="9">Organic cation/carnitine transporter 7-like isoform X2</fullName>
    </submittedName>
</protein>
<keyword evidence="3 7" id="KW-0812">Transmembrane</keyword>
<accession>A0ABD1FHD9</accession>
<evidence type="ECO:0000313" key="10">
    <source>
        <dbReference type="Proteomes" id="UP001567538"/>
    </source>
</evidence>
<evidence type="ECO:0000256" key="1">
    <source>
        <dbReference type="ARBA" id="ARBA00004141"/>
    </source>
</evidence>
<feature type="transmembrane region" description="Helical" evidence="7">
    <location>
        <begin position="150"/>
        <end position="171"/>
    </location>
</feature>
<feature type="domain" description="Major facilitator superfamily (MFS) profile" evidence="8">
    <location>
        <begin position="26"/>
        <end position="293"/>
    </location>
</feature>
<dbReference type="InterPro" id="IPR011701">
    <property type="entry name" value="MFS"/>
</dbReference>
<dbReference type="InterPro" id="IPR020846">
    <property type="entry name" value="MFS_dom"/>
</dbReference>
<dbReference type="Pfam" id="PF07690">
    <property type="entry name" value="MFS_1"/>
    <property type="match status" value="1"/>
</dbReference>
<gene>
    <name evidence="9" type="ORF">AAHA92_33954</name>
</gene>
<dbReference type="PANTHER" id="PTHR23511">
    <property type="entry name" value="SYNAPTIC VESICLE GLYCOPROTEIN 2"/>
    <property type="match status" value="1"/>
</dbReference>
<dbReference type="AlphaFoldDB" id="A0ABD1FHD9"/>
<organism evidence="9 10">
    <name type="scientific">Salvia divinorum</name>
    <name type="common">Maria pastora</name>
    <name type="synonym">Diviner's sage</name>
    <dbReference type="NCBI Taxonomy" id="28513"/>
    <lineage>
        <taxon>Eukaryota</taxon>
        <taxon>Viridiplantae</taxon>
        <taxon>Streptophyta</taxon>
        <taxon>Embryophyta</taxon>
        <taxon>Tracheophyta</taxon>
        <taxon>Spermatophyta</taxon>
        <taxon>Magnoliopsida</taxon>
        <taxon>eudicotyledons</taxon>
        <taxon>Gunneridae</taxon>
        <taxon>Pentapetalae</taxon>
        <taxon>asterids</taxon>
        <taxon>lamiids</taxon>
        <taxon>Lamiales</taxon>
        <taxon>Lamiaceae</taxon>
        <taxon>Nepetoideae</taxon>
        <taxon>Mentheae</taxon>
        <taxon>Salviinae</taxon>
        <taxon>Salvia</taxon>
        <taxon>Salvia subgen. Calosphace</taxon>
    </lineage>
</organism>
<feature type="transmembrane region" description="Helical" evidence="7">
    <location>
        <begin position="93"/>
        <end position="111"/>
    </location>
</feature>
<comment type="caution">
    <text evidence="9">The sequence shown here is derived from an EMBL/GenBank/DDBJ whole genome shotgun (WGS) entry which is preliminary data.</text>
</comment>
<keyword evidence="2" id="KW-0813">Transport</keyword>
<evidence type="ECO:0000256" key="7">
    <source>
        <dbReference type="SAM" id="Phobius"/>
    </source>
</evidence>
<comment type="subcellular location">
    <subcellularLocation>
        <location evidence="1">Membrane</location>
        <topology evidence="1">Multi-pass membrane protein</topology>
    </subcellularLocation>
</comment>
<evidence type="ECO:0000259" key="8">
    <source>
        <dbReference type="PROSITE" id="PS50850"/>
    </source>
</evidence>
<evidence type="ECO:0000256" key="2">
    <source>
        <dbReference type="ARBA" id="ARBA00022448"/>
    </source>
</evidence>
<feature type="transmembrane region" description="Helical" evidence="7">
    <location>
        <begin position="117"/>
        <end position="138"/>
    </location>
</feature>
<dbReference type="PROSITE" id="PS50850">
    <property type="entry name" value="MFS"/>
    <property type="match status" value="1"/>
</dbReference>
<feature type="transmembrane region" description="Helical" evidence="7">
    <location>
        <begin position="31"/>
        <end position="51"/>
    </location>
</feature>
<comment type="similarity">
    <text evidence="6">Belongs to the major facilitator superfamily. Phosphate:H(+) symporter (TC 2.A.1.9) family.</text>
</comment>
<evidence type="ECO:0000313" key="9">
    <source>
        <dbReference type="EMBL" id="KAL1531256.1"/>
    </source>
</evidence>
<sequence length="293" mass="32408">MGDSDHVYSLDEALATVGFGKYQGLMLAYGGLGYIADAMEIMILSFIGAAVESEWHLSFGEKSLISTVVFAGMLVGSYFWGVISDAYGRKKGILGLAIVTSVAGLLSAFSPNYTSLLILRCIAGAGLGGMHTFTTWFLEFIPVPNRGVWMIVFSSFWTVRTIFEAGLAWIVMPKFGWRWLIAISSEHCFIVHLLYCLVPETPRTTLQNGTLVLDHIKDDNDFPPPEDAPVVDEADNYKSSPSPSTFFLLFSPKLIRTTLALWFLYFGNTFSYYGVILLTSELSNGGIWQVRPN</sequence>
<evidence type="ECO:0000256" key="3">
    <source>
        <dbReference type="ARBA" id="ARBA00022692"/>
    </source>
</evidence>
<evidence type="ECO:0000256" key="6">
    <source>
        <dbReference type="ARBA" id="ARBA00044504"/>
    </source>
</evidence>
<dbReference type="Proteomes" id="UP001567538">
    <property type="component" value="Unassembled WGS sequence"/>
</dbReference>
<name>A0ABD1FHD9_SALDI</name>
<dbReference type="Gene3D" id="1.20.1250.20">
    <property type="entry name" value="MFS general substrate transporter like domains"/>
    <property type="match status" value="1"/>
</dbReference>